<dbReference type="EMBL" id="CP111022">
    <property type="protein sequence ID" value="WAR18983.1"/>
    <property type="molecule type" value="Genomic_DNA"/>
</dbReference>
<protein>
    <submittedName>
        <fullName evidence="1">Uncharacterized protein</fullName>
    </submittedName>
</protein>
<sequence length="459" mass="51548">MAGSFLSGSTTILRRPSDRRRSVSASGVSSLMRCTPTSVADVRLHRAAACGEVGYHDRVAASSSQMSSNSLTLRFLAVLALLTTLNITFLGVNWTRKDTSHACSIDDVIDGVSRFIRSSGVYEINTVMSEPCKKTVSTGKSKEHLIASIKEIVSECRNRNVSKQINRTLRNPFITLFTTWSQTDDIEMKHVHNRTLHNWSMFRPMVELFVFTNSTEVAAVARAHGAGVMPIFEHNAGGVPVLRWMFQEVRKRAHIYSKLQGYVNSDILFTEQFVDTLGAIVRNNNLSQPYLVVGRRTNVLDVTFNESRSFSGIEAAAKQRGVLFGANAEDFFITNAAFPWGKILDVVVGRLAYDNWLVGHTICNLRIKTIDVTDTMLAVHQTTKSGGNFEGFKHEHAGYNRVLFRKHGLDPTWENGFTICAQELTFVNLCGEIQVVERDDFWNQCKCKYSDHRNHRTKL</sequence>
<reference evidence="1" key="1">
    <citation type="submission" date="2022-11" db="EMBL/GenBank/DDBJ databases">
        <title>Centuries of genome instability and evolution in soft-shell clam transmissible cancer (bioRxiv).</title>
        <authorList>
            <person name="Hart S.F.M."/>
            <person name="Yonemitsu M.A."/>
            <person name="Giersch R.M."/>
            <person name="Beal B.F."/>
            <person name="Arriagada G."/>
            <person name="Davis B.W."/>
            <person name="Ostrander E.A."/>
            <person name="Goff S.P."/>
            <person name="Metzger M.J."/>
        </authorList>
    </citation>
    <scope>NUCLEOTIDE SEQUENCE</scope>
    <source>
        <strain evidence="1">MELC-2E11</strain>
        <tissue evidence="1">Siphon/mantle</tissue>
    </source>
</reference>
<evidence type="ECO:0000313" key="2">
    <source>
        <dbReference type="Proteomes" id="UP001164746"/>
    </source>
</evidence>
<organism evidence="1 2">
    <name type="scientific">Mya arenaria</name>
    <name type="common">Soft-shell clam</name>
    <dbReference type="NCBI Taxonomy" id="6604"/>
    <lineage>
        <taxon>Eukaryota</taxon>
        <taxon>Metazoa</taxon>
        <taxon>Spiralia</taxon>
        <taxon>Lophotrochozoa</taxon>
        <taxon>Mollusca</taxon>
        <taxon>Bivalvia</taxon>
        <taxon>Autobranchia</taxon>
        <taxon>Heteroconchia</taxon>
        <taxon>Euheterodonta</taxon>
        <taxon>Imparidentia</taxon>
        <taxon>Neoheterodontei</taxon>
        <taxon>Myida</taxon>
        <taxon>Myoidea</taxon>
        <taxon>Myidae</taxon>
        <taxon>Mya</taxon>
    </lineage>
</organism>
<dbReference type="Proteomes" id="UP001164746">
    <property type="component" value="Chromosome 11"/>
</dbReference>
<gene>
    <name evidence="1" type="ORF">MAR_000821</name>
</gene>
<keyword evidence="2" id="KW-1185">Reference proteome</keyword>
<name>A0ABY7FE31_MYAAR</name>
<evidence type="ECO:0000313" key="1">
    <source>
        <dbReference type="EMBL" id="WAR18983.1"/>
    </source>
</evidence>
<accession>A0ABY7FE31</accession>
<proteinExistence type="predicted"/>